<dbReference type="InterPro" id="IPR050523">
    <property type="entry name" value="AKR_Detox_Biosynth"/>
</dbReference>
<keyword evidence="1" id="KW-0521">NADP</keyword>
<dbReference type="PANTHER" id="PTHR43364">
    <property type="entry name" value="NADH-SPECIFIC METHYLGLYOXAL REDUCTASE-RELATED"/>
    <property type="match status" value="1"/>
</dbReference>
<dbReference type="Pfam" id="PF00248">
    <property type="entry name" value="Aldo_ket_red"/>
    <property type="match status" value="1"/>
</dbReference>
<comment type="caution">
    <text evidence="4">The sequence shown here is derived from an EMBL/GenBank/DDBJ whole genome shotgun (WGS) entry which is preliminary data.</text>
</comment>
<evidence type="ECO:0000259" key="3">
    <source>
        <dbReference type="Pfam" id="PF00248"/>
    </source>
</evidence>
<dbReference type="STRING" id="135208.A0A4Y9ZTF8"/>
<dbReference type="AlphaFoldDB" id="A0A4Y9ZTF8"/>
<dbReference type="InterPro" id="IPR023210">
    <property type="entry name" value="NADP_OxRdtase_dom"/>
</dbReference>
<sequence length="161" mass="17684">MASAEGLALAPWDVLAGGKIRTDAEEERRRQTGENGRQIGLPWERTEEERAVSHALEKVAKEVGAKSIQAVAIAYVMQKTTNVFPVLGGRKVEHLLSNLEALEIVLSKEQIAYLESIVPFDKGFPATHIGTGPGEGFLYQMSFAQQTVSWPDREPIVAIKN</sequence>
<feature type="domain" description="NADP-dependent oxidoreductase" evidence="3">
    <location>
        <begin position="1"/>
        <end position="117"/>
    </location>
</feature>
<dbReference type="PANTHER" id="PTHR43364:SF7">
    <property type="entry name" value="NADP-DEPENDENT OXIDOREDUCTASE DOMAIN-CONTAINING PROTEIN-RELATED"/>
    <property type="match status" value="1"/>
</dbReference>
<proteinExistence type="inferred from homology"/>
<name>A0A4Y9ZTF8_9AGAM</name>
<dbReference type="EMBL" id="SFCI01000807">
    <property type="protein sequence ID" value="TFY77855.1"/>
    <property type="molecule type" value="Genomic_DNA"/>
</dbReference>
<protein>
    <recommendedName>
        <fullName evidence="3">NADP-dependent oxidoreductase domain-containing protein</fullName>
    </recommendedName>
</protein>
<accession>A0A4Y9ZTF8</accession>
<dbReference type="SUPFAM" id="SSF51430">
    <property type="entry name" value="NAD(P)-linked oxidoreductase"/>
    <property type="match status" value="1"/>
</dbReference>
<dbReference type="Proteomes" id="UP000298061">
    <property type="component" value="Unassembled WGS sequence"/>
</dbReference>
<dbReference type="Gene3D" id="3.20.20.100">
    <property type="entry name" value="NADP-dependent oxidoreductase domain"/>
    <property type="match status" value="1"/>
</dbReference>
<gene>
    <name evidence="4" type="ORF">EWM64_g6156</name>
</gene>
<reference evidence="4 5" key="1">
    <citation type="submission" date="2019-02" db="EMBL/GenBank/DDBJ databases">
        <title>Genome sequencing of the rare red list fungi Hericium alpestre (H. flagellum).</title>
        <authorList>
            <person name="Buettner E."/>
            <person name="Kellner H."/>
        </authorList>
    </citation>
    <scope>NUCLEOTIDE SEQUENCE [LARGE SCALE GENOMIC DNA]</scope>
    <source>
        <strain evidence="4 5">DSM 108284</strain>
    </source>
</reference>
<organism evidence="4 5">
    <name type="scientific">Hericium alpestre</name>
    <dbReference type="NCBI Taxonomy" id="135208"/>
    <lineage>
        <taxon>Eukaryota</taxon>
        <taxon>Fungi</taxon>
        <taxon>Dikarya</taxon>
        <taxon>Basidiomycota</taxon>
        <taxon>Agaricomycotina</taxon>
        <taxon>Agaricomycetes</taxon>
        <taxon>Russulales</taxon>
        <taxon>Hericiaceae</taxon>
        <taxon>Hericium</taxon>
    </lineage>
</organism>
<dbReference type="OrthoDB" id="48988at2759"/>
<evidence type="ECO:0000256" key="2">
    <source>
        <dbReference type="ARBA" id="ARBA00038157"/>
    </source>
</evidence>
<comment type="similarity">
    <text evidence="2">Belongs to the aldo/keto reductase family. Aldo/keto reductase 2 subfamily.</text>
</comment>
<keyword evidence="5" id="KW-1185">Reference proteome</keyword>
<evidence type="ECO:0000313" key="4">
    <source>
        <dbReference type="EMBL" id="TFY77855.1"/>
    </source>
</evidence>
<evidence type="ECO:0000256" key="1">
    <source>
        <dbReference type="ARBA" id="ARBA00022857"/>
    </source>
</evidence>
<evidence type="ECO:0000313" key="5">
    <source>
        <dbReference type="Proteomes" id="UP000298061"/>
    </source>
</evidence>
<dbReference type="InterPro" id="IPR036812">
    <property type="entry name" value="NAD(P)_OxRdtase_dom_sf"/>
</dbReference>